<evidence type="ECO:0000256" key="1">
    <source>
        <dbReference type="HAMAP-Rule" id="MF_02093"/>
    </source>
</evidence>
<comment type="caution">
    <text evidence="3">The sequence shown here is derived from an EMBL/GenBank/DDBJ whole genome shotgun (WGS) entry which is preliminary data.</text>
</comment>
<dbReference type="GO" id="GO:0010436">
    <property type="term" value="F:carotenoid dioxygenase activity"/>
    <property type="evidence" value="ECO:0007669"/>
    <property type="project" value="UniProtKB-UniRule"/>
</dbReference>
<keyword evidence="1" id="KW-0408">Iron</keyword>
<dbReference type="EC" id="1.13.11.63" evidence="1"/>
<dbReference type="GO" id="GO:0003834">
    <property type="term" value="F:beta-carotene 15,15'-dioxygenase activity"/>
    <property type="evidence" value="ECO:0007669"/>
    <property type="project" value="UniProtKB-EC"/>
</dbReference>
<gene>
    <name evidence="3" type="ORF">D6201_07225</name>
</gene>
<comment type="similarity">
    <text evidence="1">Belongs to the Brp/Blh beta-carotene diooxygenase family.</text>
</comment>
<comment type="subcellular location">
    <subcellularLocation>
        <location evidence="1">Cell membrane</location>
        <topology evidence="1">Multi-pass membrane protein</topology>
    </subcellularLocation>
</comment>
<proteinExistence type="inferred from homology"/>
<evidence type="ECO:0000313" key="4">
    <source>
        <dbReference type="Proteomes" id="UP000285232"/>
    </source>
</evidence>
<evidence type="ECO:0000313" key="3">
    <source>
        <dbReference type="EMBL" id="RJY09178.1"/>
    </source>
</evidence>
<feature type="region of interest" description="Disordered" evidence="2">
    <location>
        <begin position="24"/>
        <end position="45"/>
    </location>
</feature>
<keyword evidence="1" id="KW-0223">Dioxygenase</keyword>
<organism evidence="3 4">
    <name type="scientific">Aurantiacibacter aquimixticola</name>
    <dbReference type="NCBI Taxonomy" id="1958945"/>
    <lineage>
        <taxon>Bacteria</taxon>
        <taxon>Pseudomonadati</taxon>
        <taxon>Pseudomonadota</taxon>
        <taxon>Alphaproteobacteria</taxon>
        <taxon>Sphingomonadales</taxon>
        <taxon>Erythrobacteraceae</taxon>
        <taxon>Aurantiacibacter</taxon>
    </lineage>
</organism>
<feature type="transmembrane region" description="Helical" evidence="1">
    <location>
        <begin position="112"/>
        <end position="145"/>
    </location>
</feature>
<dbReference type="AlphaFoldDB" id="A0A419RTR6"/>
<comment type="function">
    <text evidence="1">Catalyzes the cleavage of beta-carotene at its central double bond (15,15') to yield two molecules of all-trans-retinal.</text>
</comment>
<feature type="transmembrane region" description="Helical" evidence="1">
    <location>
        <begin position="265"/>
        <end position="298"/>
    </location>
</feature>
<keyword evidence="4" id="KW-1185">Reference proteome</keyword>
<dbReference type="Pfam" id="PF15461">
    <property type="entry name" value="BCD"/>
    <property type="match status" value="1"/>
</dbReference>
<keyword evidence="1" id="KW-0812">Transmembrane</keyword>
<keyword evidence="1" id="KW-0472">Membrane</keyword>
<feature type="transmembrane region" description="Helical" evidence="1">
    <location>
        <begin position="59"/>
        <end position="92"/>
    </location>
</feature>
<dbReference type="GO" id="GO:0005506">
    <property type="term" value="F:iron ion binding"/>
    <property type="evidence" value="ECO:0007669"/>
    <property type="project" value="UniProtKB-UniRule"/>
</dbReference>
<dbReference type="Proteomes" id="UP000285232">
    <property type="component" value="Unassembled WGS sequence"/>
</dbReference>
<accession>A0A419RTR6</accession>
<keyword evidence="1" id="KW-0560">Oxidoreductase</keyword>
<feature type="compositionally biased region" description="Low complexity" evidence="2">
    <location>
        <begin position="28"/>
        <end position="45"/>
    </location>
</feature>
<comment type="catalytic activity">
    <reaction evidence="1">
        <text>all-trans-beta-carotene + O2 = 2 all-trans-retinal</text>
        <dbReference type="Rhea" id="RHEA:32887"/>
        <dbReference type="ChEBI" id="CHEBI:15379"/>
        <dbReference type="ChEBI" id="CHEBI:17579"/>
        <dbReference type="ChEBI" id="CHEBI:17898"/>
        <dbReference type="EC" id="1.13.11.63"/>
    </reaction>
</comment>
<dbReference type="GO" id="GO:0005886">
    <property type="term" value="C:plasma membrane"/>
    <property type="evidence" value="ECO:0007669"/>
    <property type="project" value="UniProtKB-SubCell"/>
</dbReference>
<feature type="transmembrane region" description="Helical" evidence="1">
    <location>
        <begin position="190"/>
        <end position="211"/>
    </location>
</feature>
<dbReference type="HAMAP" id="MF_02093">
    <property type="entry name" value="Beta_carotene_diox"/>
    <property type="match status" value="1"/>
</dbReference>
<dbReference type="EMBL" id="RAHX01000001">
    <property type="protein sequence ID" value="RJY09178.1"/>
    <property type="molecule type" value="Genomic_DNA"/>
</dbReference>
<dbReference type="OrthoDB" id="7429052at2"/>
<evidence type="ECO:0000256" key="2">
    <source>
        <dbReference type="SAM" id="MobiDB-lite"/>
    </source>
</evidence>
<comment type="caution">
    <text evidence="1">Lacks conserved residue(s) required for the propagation of feature annotation.</text>
</comment>
<protein>
    <recommendedName>
        <fullName evidence="1">Probable beta-carotene 15,15'-dioxygenase</fullName>
        <ecNumber evidence="1">1.13.11.63</ecNumber>
    </recommendedName>
</protein>
<keyword evidence="1" id="KW-1003">Cell membrane</keyword>
<name>A0A419RTR6_9SPHN</name>
<feature type="transmembrane region" description="Helical" evidence="1">
    <location>
        <begin position="218"/>
        <end position="245"/>
    </location>
</feature>
<dbReference type="GO" id="GO:0016121">
    <property type="term" value="P:carotene catabolic process"/>
    <property type="evidence" value="ECO:0007669"/>
    <property type="project" value="UniProtKB-UniRule"/>
</dbReference>
<dbReference type="InterPro" id="IPR022270">
    <property type="entry name" value="Blh_diox"/>
</dbReference>
<keyword evidence="1" id="KW-0479">Metal-binding</keyword>
<keyword evidence="1" id="KW-1133">Transmembrane helix</keyword>
<reference evidence="3 4" key="1">
    <citation type="journal article" date="2017" name="Int. J. Syst. Evol. Microbiol.">
        <title>Erythrobacter aquimixticola sp. nov., isolated from the junction between the ocean and a freshwater spring.</title>
        <authorList>
            <person name="Park S."/>
            <person name="Jung Y.T."/>
            <person name="Choi S.J."/>
            <person name="Yoon J.H."/>
        </authorList>
    </citation>
    <scope>NUCLEOTIDE SEQUENCE [LARGE SCALE GENOMIC DNA]</scope>
    <source>
        <strain evidence="3 4">JSSK-14</strain>
    </source>
</reference>
<comment type="cofactor">
    <cofactor evidence="1">
        <name>Fe(2+)</name>
        <dbReference type="ChEBI" id="CHEBI:29033"/>
    </cofactor>
</comment>
<feature type="transmembrane region" description="Helical" evidence="1">
    <location>
        <begin position="157"/>
        <end position="184"/>
    </location>
</feature>
<sequence length="311" mass="32536">MVSSCRDTSCVAVRWKATRLRQRRSRSARWAPRSPRSAATDMAAAPAANEGRSAHGVRAALPFVVLAVAGVAQLSGTSIAVVLGLIFFLIGTAHGAGDEQDGTIRPFGIWQAAAYIVAGLAVAAVFVMLPLAGLTLFLGLSLWHFARSLHGDWLRGWAYAALVIGGSMALRFEETAAVFAAILGFAPPDIWLYGVATIGLAGLALAAAQLLRQPRDPALIVSALAVAFLHPVLAVGTAFLVGHALPLQAEQAERHGCDAVLRAQWITSALALAGTVALALAWNAGFVPLTVVAALAFGMTVPHMLAERLER</sequence>